<evidence type="ECO:0000313" key="3">
    <source>
        <dbReference type="Proteomes" id="UP001597387"/>
    </source>
</evidence>
<dbReference type="EMBL" id="JBHUHZ010000003">
    <property type="protein sequence ID" value="MFD2163804.1"/>
    <property type="molecule type" value="Genomic_DNA"/>
</dbReference>
<organism evidence="2 3">
    <name type="scientific">Paradesertivirga mongoliensis</name>
    <dbReference type="NCBI Taxonomy" id="2100740"/>
    <lineage>
        <taxon>Bacteria</taxon>
        <taxon>Pseudomonadati</taxon>
        <taxon>Bacteroidota</taxon>
        <taxon>Sphingobacteriia</taxon>
        <taxon>Sphingobacteriales</taxon>
        <taxon>Sphingobacteriaceae</taxon>
        <taxon>Paradesertivirga</taxon>
    </lineage>
</organism>
<evidence type="ECO:0000256" key="1">
    <source>
        <dbReference type="SAM" id="MobiDB-lite"/>
    </source>
</evidence>
<evidence type="ECO:0000313" key="2">
    <source>
        <dbReference type="EMBL" id="MFD2163804.1"/>
    </source>
</evidence>
<reference evidence="3" key="1">
    <citation type="journal article" date="2019" name="Int. J. Syst. Evol. Microbiol.">
        <title>The Global Catalogue of Microorganisms (GCM) 10K type strain sequencing project: providing services to taxonomists for standard genome sequencing and annotation.</title>
        <authorList>
            <consortium name="The Broad Institute Genomics Platform"/>
            <consortium name="The Broad Institute Genome Sequencing Center for Infectious Disease"/>
            <person name="Wu L."/>
            <person name="Ma J."/>
        </authorList>
    </citation>
    <scope>NUCLEOTIDE SEQUENCE [LARGE SCALE GENOMIC DNA]</scope>
    <source>
        <strain evidence="3">KCTC 42217</strain>
    </source>
</reference>
<keyword evidence="3" id="KW-1185">Reference proteome</keyword>
<accession>A0ABW4ZNX0</accession>
<dbReference type="Proteomes" id="UP001597387">
    <property type="component" value="Unassembled WGS sequence"/>
</dbReference>
<feature type="region of interest" description="Disordered" evidence="1">
    <location>
        <begin position="1"/>
        <end position="69"/>
    </location>
</feature>
<gene>
    <name evidence="2" type="ORF">ACFSJU_15460</name>
</gene>
<feature type="compositionally biased region" description="Basic and acidic residues" evidence="1">
    <location>
        <begin position="60"/>
        <end position="69"/>
    </location>
</feature>
<proteinExistence type="predicted"/>
<dbReference type="RefSeq" id="WP_255905088.1">
    <property type="nucleotide sequence ID" value="NZ_JAFMZO010000004.1"/>
</dbReference>
<comment type="caution">
    <text evidence="2">The sequence shown here is derived from an EMBL/GenBank/DDBJ whole genome shotgun (WGS) entry which is preliminary data.</text>
</comment>
<protein>
    <submittedName>
        <fullName evidence="2">Uncharacterized protein</fullName>
    </submittedName>
</protein>
<sequence>METQPNSAKNLRDGENEQLRQSANPKNVEPVSDQEAAGAHYHNYVPRHSSHGRSNIRGISSDHEPGTIR</sequence>
<name>A0ABW4ZNX0_9SPHI</name>